<comment type="caution">
    <text evidence="2">The sequence shown here is derived from an EMBL/GenBank/DDBJ whole genome shotgun (WGS) entry which is preliminary data.</text>
</comment>
<dbReference type="SUPFAM" id="SSF81837">
    <property type="entry name" value="BEACH domain"/>
    <property type="match status" value="1"/>
</dbReference>
<dbReference type="Pfam" id="PF02138">
    <property type="entry name" value="Beach"/>
    <property type="match status" value="1"/>
</dbReference>
<accession>A0A8K0KML4</accession>
<organism evidence="2 3">
    <name type="scientific">Ladona fulva</name>
    <name type="common">Scarce chaser dragonfly</name>
    <name type="synonym">Libellula fulva</name>
    <dbReference type="NCBI Taxonomy" id="123851"/>
    <lineage>
        <taxon>Eukaryota</taxon>
        <taxon>Metazoa</taxon>
        <taxon>Ecdysozoa</taxon>
        <taxon>Arthropoda</taxon>
        <taxon>Hexapoda</taxon>
        <taxon>Insecta</taxon>
        <taxon>Pterygota</taxon>
        <taxon>Palaeoptera</taxon>
        <taxon>Odonata</taxon>
        <taxon>Epiprocta</taxon>
        <taxon>Anisoptera</taxon>
        <taxon>Libelluloidea</taxon>
        <taxon>Libellulidae</taxon>
        <taxon>Ladona</taxon>
    </lineage>
</organism>
<dbReference type="InterPro" id="IPR050865">
    <property type="entry name" value="BEACH_Domain"/>
</dbReference>
<gene>
    <name evidence="2" type="ORF">J437_LFUL012836</name>
</gene>
<dbReference type="CDD" id="cd06071">
    <property type="entry name" value="Beach"/>
    <property type="match status" value="1"/>
</dbReference>
<sequence>MWREGLITNFEYLTQLNKMAGRSFNDLMQYPVFPFILSDYSSQTLDITDSKVFRNLKKPMAVQEKKNEQHYVSTYNYLKEELQDVFNSISLNQEPYHYGSHYSNSGTVLHFLVRLPPFTQMFLSYQDKNFDIPDRTFHSLQTTWRLTSTDSTTDVKELIPEFFFLPEFLLNSE</sequence>
<protein>
    <recommendedName>
        <fullName evidence="1">BEACH domain-containing protein</fullName>
    </recommendedName>
</protein>
<dbReference type="OrthoDB" id="26681at2759"/>
<dbReference type="Gene3D" id="1.10.1540.10">
    <property type="entry name" value="BEACH domain"/>
    <property type="match status" value="1"/>
</dbReference>
<dbReference type="PANTHER" id="PTHR13743">
    <property type="entry name" value="BEIGE/BEACH-RELATED"/>
    <property type="match status" value="1"/>
</dbReference>
<dbReference type="InterPro" id="IPR000409">
    <property type="entry name" value="BEACH_dom"/>
</dbReference>
<reference evidence="2" key="1">
    <citation type="submission" date="2013-04" db="EMBL/GenBank/DDBJ databases">
        <authorList>
            <person name="Qu J."/>
            <person name="Murali S.C."/>
            <person name="Bandaranaike D."/>
            <person name="Bellair M."/>
            <person name="Blankenburg K."/>
            <person name="Chao H."/>
            <person name="Dinh H."/>
            <person name="Doddapaneni H."/>
            <person name="Downs B."/>
            <person name="Dugan-Rocha S."/>
            <person name="Elkadiri S."/>
            <person name="Gnanaolivu R.D."/>
            <person name="Hernandez B."/>
            <person name="Javaid M."/>
            <person name="Jayaseelan J.C."/>
            <person name="Lee S."/>
            <person name="Li M."/>
            <person name="Ming W."/>
            <person name="Munidasa M."/>
            <person name="Muniz J."/>
            <person name="Nguyen L."/>
            <person name="Ongeri F."/>
            <person name="Osuji N."/>
            <person name="Pu L.-L."/>
            <person name="Puazo M."/>
            <person name="Qu C."/>
            <person name="Quiroz J."/>
            <person name="Raj R."/>
            <person name="Weissenberger G."/>
            <person name="Xin Y."/>
            <person name="Zou X."/>
            <person name="Han Y."/>
            <person name="Richards S."/>
            <person name="Worley K."/>
            <person name="Muzny D."/>
            <person name="Gibbs R."/>
        </authorList>
    </citation>
    <scope>NUCLEOTIDE SEQUENCE</scope>
    <source>
        <strain evidence="2">Sampled in the wild</strain>
    </source>
</reference>
<evidence type="ECO:0000313" key="2">
    <source>
        <dbReference type="EMBL" id="KAG8236415.1"/>
    </source>
</evidence>
<dbReference type="AlphaFoldDB" id="A0A8K0KML4"/>
<dbReference type="PROSITE" id="PS50197">
    <property type="entry name" value="BEACH"/>
    <property type="match status" value="1"/>
</dbReference>
<reference evidence="2" key="2">
    <citation type="submission" date="2017-10" db="EMBL/GenBank/DDBJ databases">
        <title>Ladona fulva Genome sequencing and assembly.</title>
        <authorList>
            <person name="Murali S."/>
            <person name="Richards S."/>
            <person name="Bandaranaike D."/>
            <person name="Bellair M."/>
            <person name="Blankenburg K."/>
            <person name="Chao H."/>
            <person name="Dinh H."/>
            <person name="Doddapaneni H."/>
            <person name="Dugan-Rocha S."/>
            <person name="Elkadiri S."/>
            <person name="Gnanaolivu R."/>
            <person name="Hernandez B."/>
            <person name="Skinner E."/>
            <person name="Javaid M."/>
            <person name="Lee S."/>
            <person name="Li M."/>
            <person name="Ming W."/>
            <person name="Munidasa M."/>
            <person name="Muniz J."/>
            <person name="Nguyen L."/>
            <person name="Hughes D."/>
            <person name="Osuji N."/>
            <person name="Pu L.-L."/>
            <person name="Puazo M."/>
            <person name="Qu C."/>
            <person name="Quiroz J."/>
            <person name="Raj R."/>
            <person name="Weissenberger G."/>
            <person name="Xin Y."/>
            <person name="Zou X."/>
            <person name="Han Y."/>
            <person name="Worley K."/>
            <person name="Muzny D."/>
            <person name="Gibbs R."/>
        </authorList>
    </citation>
    <scope>NUCLEOTIDE SEQUENCE</scope>
    <source>
        <strain evidence="2">Sampled in the wild</strain>
    </source>
</reference>
<dbReference type="SMART" id="SM01026">
    <property type="entry name" value="Beach"/>
    <property type="match status" value="1"/>
</dbReference>
<dbReference type="PANTHER" id="PTHR13743:SF86">
    <property type="entry name" value="LYSOSOMAL-TRAFFICKING REGULATOR"/>
    <property type="match status" value="1"/>
</dbReference>
<dbReference type="EMBL" id="KZ309023">
    <property type="protein sequence ID" value="KAG8236415.1"/>
    <property type="molecule type" value="Genomic_DNA"/>
</dbReference>
<proteinExistence type="predicted"/>
<evidence type="ECO:0000259" key="1">
    <source>
        <dbReference type="PROSITE" id="PS50197"/>
    </source>
</evidence>
<name>A0A8K0KML4_LADFU</name>
<keyword evidence="3" id="KW-1185">Reference proteome</keyword>
<feature type="non-terminal residue" evidence="2">
    <location>
        <position position="1"/>
    </location>
</feature>
<feature type="domain" description="BEACH" evidence="1">
    <location>
        <begin position="1"/>
        <end position="173"/>
    </location>
</feature>
<dbReference type="InterPro" id="IPR036372">
    <property type="entry name" value="BEACH_dom_sf"/>
</dbReference>
<evidence type="ECO:0000313" key="3">
    <source>
        <dbReference type="Proteomes" id="UP000792457"/>
    </source>
</evidence>
<dbReference type="Proteomes" id="UP000792457">
    <property type="component" value="Unassembled WGS sequence"/>
</dbReference>